<name>A0AAD5ZNB2_9POAL</name>
<dbReference type="EMBL" id="JAMRDG010000001">
    <property type="protein sequence ID" value="KAJ3701044.1"/>
    <property type="molecule type" value="Genomic_DNA"/>
</dbReference>
<reference evidence="2 3" key="1">
    <citation type="journal article" date="2022" name="Cell">
        <title>Repeat-based holocentromeres influence genome architecture and karyotype evolution.</title>
        <authorList>
            <person name="Hofstatter P.G."/>
            <person name="Thangavel G."/>
            <person name="Lux T."/>
            <person name="Neumann P."/>
            <person name="Vondrak T."/>
            <person name="Novak P."/>
            <person name="Zhang M."/>
            <person name="Costa L."/>
            <person name="Castellani M."/>
            <person name="Scott A."/>
            <person name="Toegelov H."/>
            <person name="Fuchs J."/>
            <person name="Mata-Sucre Y."/>
            <person name="Dias Y."/>
            <person name="Vanzela A.L.L."/>
            <person name="Huettel B."/>
            <person name="Almeida C.C.S."/>
            <person name="Simkova H."/>
            <person name="Souza G."/>
            <person name="Pedrosa-Harand A."/>
            <person name="Macas J."/>
            <person name="Mayer K.F.X."/>
            <person name="Houben A."/>
            <person name="Marques A."/>
        </authorList>
    </citation>
    <scope>NUCLEOTIDE SEQUENCE [LARGE SCALE GENOMIC DNA]</scope>
    <source>
        <strain evidence="2">RhyTen1mFocal</strain>
    </source>
</reference>
<comment type="caution">
    <text evidence="2">The sequence shown here is derived from an EMBL/GenBank/DDBJ whole genome shotgun (WGS) entry which is preliminary data.</text>
</comment>
<organism evidence="2 3">
    <name type="scientific">Rhynchospora tenuis</name>
    <dbReference type="NCBI Taxonomy" id="198213"/>
    <lineage>
        <taxon>Eukaryota</taxon>
        <taxon>Viridiplantae</taxon>
        <taxon>Streptophyta</taxon>
        <taxon>Embryophyta</taxon>
        <taxon>Tracheophyta</taxon>
        <taxon>Spermatophyta</taxon>
        <taxon>Magnoliopsida</taxon>
        <taxon>Liliopsida</taxon>
        <taxon>Poales</taxon>
        <taxon>Cyperaceae</taxon>
        <taxon>Cyperoideae</taxon>
        <taxon>Rhynchosporeae</taxon>
        <taxon>Rhynchospora</taxon>
    </lineage>
</organism>
<dbReference type="Proteomes" id="UP001210211">
    <property type="component" value="Unassembled WGS sequence"/>
</dbReference>
<proteinExistence type="predicted"/>
<dbReference type="PANTHER" id="PTHR39741">
    <property type="entry name" value="F-BOX DOMAIN CONTAINING PROTEIN, EXPRESSED"/>
    <property type="match status" value="1"/>
</dbReference>
<dbReference type="PANTHER" id="PTHR39741:SF2">
    <property type="entry name" value="F-BOX DOMAIN-CONTAINING PROTEIN"/>
    <property type="match status" value="1"/>
</dbReference>
<evidence type="ECO:0008006" key="4">
    <source>
        <dbReference type="Google" id="ProtNLM"/>
    </source>
</evidence>
<evidence type="ECO:0000313" key="2">
    <source>
        <dbReference type="EMBL" id="KAJ3701044.1"/>
    </source>
</evidence>
<dbReference type="SUPFAM" id="SSF81383">
    <property type="entry name" value="F-box domain"/>
    <property type="match status" value="1"/>
</dbReference>
<sequence length="404" mass="45941">MEEGRWDMLEWLGPDASACVMNYLSDPADVARAAAVSKSWCNFVISNEFGKRLCMKLCPEISNFSDIELLNEDTLNSLQEASSSISVERQILKREHLVFTYLANCLLTNKSEKPCALTCIGASSTDNFPEESIENTLEPRDRVDMRPSYWSSGGQRDPTVQESLVYRLESDLYVVSEIRIQPFKAFFQYGHPIYSAKRVRFRMGHLKLDLSELEPLTGEEESLLTRDNNYVWTYTSPEYPMSQESTLQAFKLPRPILCIGGILKIELLGRVQKQSIDGLYYICVRFLEVIGRPVSPILDVTTSPNRTVLRYYPYASIRTETAESSEAFYSNDEVRSPWQTFAERIRQLGPNTLLNTLFGAVPVNFLDVEDDEDDDDDGDGDDGDDGDYDYVEAPEEDEEEEAEA</sequence>
<protein>
    <recommendedName>
        <fullName evidence="4">F-box domain-containing protein</fullName>
    </recommendedName>
</protein>
<gene>
    <name evidence="2" type="ORF">LUZ61_004749</name>
</gene>
<dbReference type="InterPro" id="IPR055336">
    <property type="entry name" value="At4g00755-like"/>
</dbReference>
<feature type="region of interest" description="Disordered" evidence="1">
    <location>
        <begin position="367"/>
        <end position="404"/>
    </location>
</feature>
<evidence type="ECO:0000313" key="3">
    <source>
        <dbReference type="Proteomes" id="UP001210211"/>
    </source>
</evidence>
<keyword evidence="3" id="KW-1185">Reference proteome</keyword>
<evidence type="ECO:0000256" key="1">
    <source>
        <dbReference type="SAM" id="MobiDB-lite"/>
    </source>
</evidence>
<dbReference type="AlphaFoldDB" id="A0AAD5ZNB2"/>
<accession>A0AAD5ZNB2</accession>
<dbReference type="InterPro" id="IPR036047">
    <property type="entry name" value="F-box-like_dom_sf"/>
</dbReference>